<sequence>MYNEELIQIITAAAAGNSNAFEHLFYLYRPMLKKIQQQYYLYGLDEDDWDQEARIVCFKAARRYRTDTRLTFGRYYQRCLLCRIYTLIRHQNAKKRQIYQHTVSIEIDGIRQGIETQGTMQSFNWSMIRANASDFIDQLSDLEKFVFCRQLTSSFETNSSVMANITHEQERNALERCRLKLKRYLADHVLE</sequence>
<gene>
    <name evidence="1" type="ORF">ACFQGP_06375</name>
</gene>
<dbReference type="RefSeq" id="WP_125551586.1">
    <property type="nucleotide sequence ID" value="NZ_JBHSSL010000035.1"/>
</dbReference>
<name>A0ABW1RBF3_9LACO</name>
<dbReference type="Proteomes" id="UP001596289">
    <property type="component" value="Unassembled WGS sequence"/>
</dbReference>
<proteinExistence type="predicted"/>
<keyword evidence="2" id="KW-1185">Reference proteome</keyword>
<dbReference type="Gene3D" id="1.10.1740.10">
    <property type="match status" value="1"/>
</dbReference>
<dbReference type="EMBL" id="JBHSSL010000035">
    <property type="protein sequence ID" value="MFC6170205.1"/>
    <property type="molecule type" value="Genomic_DNA"/>
</dbReference>
<evidence type="ECO:0000313" key="2">
    <source>
        <dbReference type="Proteomes" id="UP001596289"/>
    </source>
</evidence>
<organism evidence="1 2">
    <name type="scientific">Loigolactobacillus jiayinensis</name>
    <dbReference type="NCBI Taxonomy" id="2486016"/>
    <lineage>
        <taxon>Bacteria</taxon>
        <taxon>Bacillati</taxon>
        <taxon>Bacillota</taxon>
        <taxon>Bacilli</taxon>
        <taxon>Lactobacillales</taxon>
        <taxon>Lactobacillaceae</taxon>
        <taxon>Loigolactobacillus</taxon>
    </lineage>
</organism>
<evidence type="ECO:0000313" key="1">
    <source>
        <dbReference type="EMBL" id="MFC6170205.1"/>
    </source>
</evidence>
<accession>A0ABW1RBF3</accession>
<dbReference type="SUPFAM" id="SSF88946">
    <property type="entry name" value="Sigma2 domain of RNA polymerase sigma factors"/>
    <property type="match status" value="1"/>
</dbReference>
<dbReference type="InterPro" id="IPR013325">
    <property type="entry name" value="RNA_pol_sigma_r2"/>
</dbReference>
<comment type="caution">
    <text evidence="1">The sequence shown here is derived from an EMBL/GenBank/DDBJ whole genome shotgun (WGS) entry which is preliminary data.</text>
</comment>
<reference evidence="2" key="1">
    <citation type="journal article" date="2019" name="Int. J. Syst. Evol. Microbiol.">
        <title>The Global Catalogue of Microorganisms (GCM) 10K type strain sequencing project: providing services to taxonomists for standard genome sequencing and annotation.</title>
        <authorList>
            <consortium name="The Broad Institute Genomics Platform"/>
            <consortium name="The Broad Institute Genome Sequencing Center for Infectious Disease"/>
            <person name="Wu L."/>
            <person name="Ma J."/>
        </authorList>
    </citation>
    <scope>NUCLEOTIDE SEQUENCE [LARGE SCALE GENOMIC DNA]</scope>
    <source>
        <strain evidence="2">CCM 8904</strain>
    </source>
</reference>
<protein>
    <submittedName>
        <fullName evidence="1">RNA polymerase subunit sigma-70</fullName>
    </submittedName>
</protein>